<gene>
    <name evidence="1" type="ORF">DYI28_08440</name>
</gene>
<dbReference type="RefSeq" id="WP_004294348.1">
    <property type="nucleotide sequence ID" value="NZ_CP041395.1"/>
</dbReference>
<dbReference type="EMBL" id="CP041395">
    <property type="protein sequence ID" value="QDM08748.1"/>
    <property type="molecule type" value="Genomic_DNA"/>
</dbReference>
<accession>A0AAP9DHI1</accession>
<organism evidence="1 2">
    <name type="scientific">Bacteroides ovatus</name>
    <dbReference type="NCBI Taxonomy" id="28116"/>
    <lineage>
        <taxon>Bacteria</taxon>
        <taxon>Pseudomonadati</taxon>
        <taxon>Bacteroidota</taxon>
        <taxon>Bacteroidia</taxon>
        <taxon>Bacteroidales</taxon>
        <taxon>Bacteroidaceae</taxon>
        <taxon>Bacteroides</taxon>
    </lineage>
</organism>
<protein>
    <submittedName>
        <fullName evidence="1">Ribonuclease P</fullName>
    </submittedName>
</protein>
<name>A0AAP9DHI1_BACOV</name>
<dbReference type="Proteomes" id="UP000318823">
    <property type="component" value="Chromosome"/>
</dbReference>
<evidence type="ECO:0000313" key="2">
    <source>
        <dbReference type="Proteomes" id="UP000318823"/>
    </source>
</evidence>
<sequence>MYEYEEDSDIIGLSCTLHDPYKGYTEGTIVGDYGNTIVVCLESGKEISEYRDEVVIHD</sequence>
<reference evidence="2" key="1">
    <citation type="journal article" date="2018" name="J. Anim. Genet.">
        <title>Acquired interbacterial defense systems protect against interspecies antagonism in the human gut microbiome.</title>
        <authorList>
            <person name="Ross B.D."/>
            <person name="Verster A.J."/>
            <person name="Radey M.C."/>
            <person name="Schmidtke D.T."/>
            <person name="Pope C.E."/>
            <person name="Hoffman L.R."/>
            <person name="Hajjar A."/>
            <person name="Peterson S.B."/>
            <person name="Borenstein E."/>
            <person name="Mougous J."/>
        </authorList>
    </citation>
    <scope>NUCLEOTIDE SEQUENCE [LARGE SCALE GENOMIC DNA]</scope>
    <source>
        <strain evidence="2">3725 D1 iv</strain>
    </source>
</reference>
<dbReference type="AlphaFoldDB" id="A0AAP9DHI1"/>
<proteinExistence type="predicted"/>
<evidence type="ECO:0000313" key="1">
    <source>
        <dbReference type="EMBL" id="QDM08748.1"/>
    </source>
</evidence>